<proteinExistence type="predicted"/>
<organism evidence="1">
    <name type="scientific">Staphylothermus marinus</name>
    <dbReference type="NCBI Taxonomy" id="2280"/>
    <lineage>
        <taxon>Archaea</taxon>
        <taxon>Thermoproteota</taxon>
        <taxon>Thermoprotei</taxon>
        <taxon>Desulfurococcales</taxon>
        <taxon>Desulfurococcaceae</taxon>
        <taxon>Staphylothermus</taxon>
    </lineage>
</organism>
<name>A0A7C4D7E7_STAMA</name>
<protein>
    <submittedName>
        <fullName evidence="1">Uncharacterized protein</fullName>
    </submittedName>
</protein>
<gene>
    <name evidence="1" type="ORF">ENU14_04775</name>
</gene>
<dbReference type="AlphaFoldDB" id="A0A7C4D7E7"/>
<dbReference type="EMBL" id="DTBJ01000036">
    <property type="protein sequence ID" value="HGM58880.1"/>
    <property type="molecule type" value="Genomic_DNA"/>
</dbReference>
<accession>A0A7C4D7E7</accession>
<sequence>MNNSLKILRIPPRIKILEAIGSIGDNRVKFLNNEEARVQSSTGEREYRVIVIKTSESEYRVYSNDNGTVYRGYIGYPIIAFLMLKGVIPIDNFVLKAMTGIPWKELNEKYKNYGIVEKIVLDRAEKMGINRNIIYDYINIVLKKLSLIKFIFDETLNK</sequence>
<reference evidence="1" key="1">
    <citation type="journal article" date="2020" name="mSystems">
        <title>Genome- and Community-Level Interaction Insights into Carbon Utilization and Element Cycling Functions of Hydrothermarchaeota in Hydrothermal Sediment.</title>
        <authorList>
            <person name="Zhou Z."/>
            <person name="Liu Y."/>
            <person name="Xu W."/>
            <person name="Pan J."/>
            <person name="Luo Z.H."/>
            <person name="Li M."/>
        </authorList>
    </citation>
    <scope>NUCLEOTIDE SEQUENCE [LARGE SCALE GENOMIC DNA]</scope>
    <source>
        <strain evidence="1">SpSt-642</strain>
    </source>
</reference>
<evidence type="ECO:0000313" key="1">
    <source>
        <dbReference type="EMBL" id="HGM58880.1"/>
    </source>
</evidence>
<comment type="caution">
    <text evidence="1">The sequence shown here is derived from an EMBL/GenBank/DDBJ whole genome shotgun (WGS) entry which is preliminary data.</text>
</comment>